<evidence type="ECO:0000313" key="3">
    <source>
        <dbReference type="Proteomes" id="UP001328733"/>
    </source>
</evidence>
<dbReference type="EMBL" id="JBAFSM010000038">
    <property type="protein sequence ID" value="MEG3438982.1"/>
    <property type="molecule type" value="Genomic_DNA"/>
</dbReference>
<accession>A0AAW9QXG5</accession>
<protein>
    <submittedName>
        <fullName evidence="2">Uncharacterized protein</fullName>
    </submittedName>
</protein>
<gene>
    <name evidence="2" type="ORF">V0288_17790</name>
</gene>
<proteinExistence type="predicted"/>
<comment type="caution">
    <text evidence="2">The sequence shown here is derived from an EMBL/GenBank/DDBJ whole genome shotgun (WGS) entry which is preliminary data.</text>
</comment>
<feature type="transmembrane region" description="Helical" evidence="1">
    <location>
        <begin position="7"/>
        <end position="27"/>
    </location>
</feature>
<dbReference type="Proteomes" id="UP001328733">
    <property type="component" value="Unassembled WGS sequence"/>
</dbReference>
<keyword evidence="3" id="KW-1185">Reference proteome</keyword>
<dbReference type="RefSeq" id="WP_332866466.1">
    <property type="nucleotide sequence ID" value="NZ_JBAFSM010000038.1"/>
</dbReference>
<name>A0AAW9QXG5_9CHRO</name>
<organism evidence="2 3">
    <name type="scientific">Pannus brasiliensis CCIBt3594</name>
    <dbReference type="NCBI Taxonomy" id="1427578"/>
    <lineage>
        <taxon>Bacteria</taxon>
        <taxon>Bacillati</taxon>
        <taxon>Cyanobacteriota</taxon>
        <taxon>Cyanophyceae</taxon>
        <taxon>Oscillatoriophycideae</taxon>
        <taxon>Chroococcales</taxon>
        <taxon>Microcystaceae</taxon>
        <taxon>Pannus</taxon>
    </lineage>
</organism>
<keyword evidence="1" id="KW-0472">Membrane</keyword>
<evidence type="ECO:0000256" key="1">
    <source>
        <dbReference type="SAM" id="Phobius"/>
    </source>
</evidence>
<evidence type="ECO:0000313" key="2">
    <source>
        <dbReference type="EMBL" id="MEG3438982.1"/>
    </source>
</evidence>
<feature type="transmembrane region" description="Helical" evidence="1">
    <location>
        <begin position="33"/>
        <end position="55"/>
    </location>
</feature>
<reference evidence="2 3" key="1">
    <citation type="submission" date="2024-01" db="EMBL/GenBank/DDBJ databases">
        <title>Genomic insights into the taxonomy and metabolism of the cyanobacterium Pannus brasiliensis CCIBt3594.</title>
        <authorList>
            <person name="Machado M."/>
            <person name="Botero N.B."/>
            <person name="Andreote A.P.D."/>
            <person name="Feitosa A.M.T."/>
            <person name="Popin R."/>
            <person name="Sivonen K."/>
            <person name="Fiore M.F."/>
        </authorList>
    </citation>
    <scope>NUCLEOTIDE SEQUENCE [LARGE SCALE GENOMIC DNA]</scope>
    <source>
        <strain evidence="2 3">CCIBt3594</strain>
    </source>
</reference>
<dbReference type="AlphaFoldDB" id="A0AAW9QXG5"/>
<sequence>MSTPLWFTLRLVGFGVLFVPAFSHLLTSFLPDFFAQILTALVCIVLAIFIDDLIFEENHGDRLLKALKRFWKSGNRL</sequence>
<keyword evidence="1" id="KW-0812">Transmembrane</keyword>
<keyword evidence="1" id="KW-1133">Transmembrane helix</keyword>